<sequence>MGKKSKQAPPASKPLPLVPVAIAGAGIAALLSIAWLVMNPEVLSDQSRAKAKMALPFINLDGELWQEPAPLYPSPLLKTFPSVLPASLFDTVLAELSKEHPSASAEESSVQNKNSRVYQLQSGGTSPLEVALDQLGEIARAQASSFYPEGMPGTDGSETGVIEVVPELINFAEVWVRRIGSKPGDELSTIKVHYDQDDSQSSAGVMYPLLSSYTYLTSAGGPDVILNQTVTTPTVLTSNAFVAMPAANKHVLFRGDLLHGVNAHLTQDSSEDRFALYVNWWPNPVASVKEKVKGGGGAWKGDADHVVKTVETFMKLDAADDDLRNPTLVKKSKTYNVDFSSLGEGVSWDIWSQILAQFAELDVSPRDGAVTVDEFEAAVPQPDTQEVFDSADTNRDTFIGWQEFLNAMTSGM</sequence>
<reference evidence="3 4" key="1">
    <citation type="journal article" date="2023" name="Commun. Biol.">
        <title>Genome analysis of Parmales, the sister group of diatoms, reveals the evolutionary specialization of diatoms from phago-mixotrophs to photoautotrophs.</title>
        <authorList>
            <person name="Ban H."/>
            <person name="Sato S."/>
            <person name="Yoshikawa S."/>
            <person name="Yamada K."/>
            <person name="Nakamura Y."/>
            <person name="Ichinomiya M."/>
            <person name="Sato N."/>
            <person name="Blanc-Mathieu R."/>
            <person name="Endo H."/>
            <person name="Kuwata A."/>
            <person name="Ogata H."/>
        </authorList>
    </citation>
    <scope>NUCLEOTIDE SEQUENCE [LARGE SCALE GENOMIC DNA]</scope>
</reference>
<dbReference type="Gene3D" id="1.10.238.10">
    <property type="entry name" value="EF-hand"/>
    <property type="match status" value="1"/>
</dbReference>
<organism evidence="3 4">
    <name type="scientific">Tetraparma gracilis</name>
    <dbReference type="NCBI Taxonomy" id="2962635"/>
    <lineage>
        <taxon>Eukaryota</taxon>
        <taxon>Sar</taxon>
        <taxon>Stramenopiles</taxon>
        <taxon>Ochrophyta</taxon>
        <taxon>Bolidophyceae</taxon>
        <taxon>Parmales</taxon>
        <taxon>Triparmaceae</taxon>
        <taxon>Tetraparma</taxon>
    </lineage>
</organism>
<keyword evidence="1" id="KW-0472">Membrane</keyword>
<dbReference type="InterPro" id="IPR011992">
    <property type="entry name" value="EF-hand-dom_pair"/>
</dbReference>
<dbReference type="EMBL" id="BRYB01006261">
    <property type="protein sequence ID" value="GMI53681.1"/>
    <property type="molecule type" value="Genomic_DNA"/>
</dbReference>
<dbReference type="SUPFAM" id="SSF47473">
    <property type="entry name" value="EF-hand"/>
    <property type="match status" value="1"/>
</dbReference>
<evidence type="ECO:0000259" key="2">
    <source>
        <dbReference type="PROSITE" id="PS50222"/>
    </source>
</evidence>
<keyword evidence="4" id="KW-1185">Reference proteome</keyword>
<keyword evidence="1" id="KW-0812">Transmembrane</keyword>
<evidence type="ECO:0000313" key="4">
    <source>
        <dbReference type="Proteomes" id="UP001165060"/>
    </source>
</evidence>
<evidence type="ECO:0000313" key="3">
    <source>
        <dbReference type="EMBL" id="GMI53681.1"/>
    </source>
</evidence>
<dbReference type="Proteomes" id="UP001165060">
    <property type="component" value="Unassembled WGS sequence"/>
</dbReference>
<accession>A0ABQ6NCN5</accession>
<proteinExistence type="predicted"/>
<feature type="domain" description="EF-hand" evidence="2">
    <location>
        <begin position="379"/>
        <end position="412"/>
    </location>
</feature>
<feature type="transmembrane region" description="Helical" evidence="1">
    <location>
        <begin position="20"/>
        <end position="38"/>
    </location>
</feature>
<dbReference type="PROSITE" id="PS50222">
    <property type="entry name" value="EF_HAND_2"/>
    <property type="match status" value="1"/>
</dbReference>
<dbReference type="InterPro" id="IPR002048">
    <property type="entry name" value="EF_hand_dom"/>
</dbReference>
<comment type="caution">
    <text evidence="3">The sequence shown here is derived from an EMBL/GenBank/DDBJ whole genome shotgun (WGS) entry which is preliminary data.</text>
</comment>
<evidence type="ECO:0000256" key="1">
    <source>
        <dbReference type="SAM" id="Phobius"/>
    </source>
</evidence>
<protein>
    <recommendedName>
        <fullName evidence="2">EF-hand domain-containing protein</fullName>
    </recommendedName>
</protein>
<gene>
    <name evidence="3" type="ORF">TeGR_g800</name>
</gene>
<name>A0ABQ6NCN5_9STRA</name>
<keyword evidence="1" id="KW-1133">Transmembrane helix</keyword>